<keyword evidence="8" id="KW-0408">Iron</keyword>
<evidence type="ECO:0000313" key="12">
    <source>
        <dbReference type="EMBL" id="GLL09759.1"/>
    </source>
</evidence>
<evidence type="ECO:0000256" key="8">
    <source>
        <dbReference type="ARBA" id="ARBA00023004"/>
    </source>
</evidence>
<evidence type="ECO:0000256" key="6">
    <source>
        <dbReference type="ARBA" id="ARBA00022723"/>
    </source>
</evidence>
<comment type="cofactor">
    <cofactor evidence="1">
        <name>FMN</name>
        <dbReference type="ChEBI" id="CHEBI:58210"/>
    </cofactor>
</comment>
<dbReference type="GO" id="GO:0046872">
    <property type="term" value="F:metal ion binding"/>
    <property type="evidence" value="ECO:0007669"/>
    <property type="project" value="UniProtKB-KW"/>
</dbReference>
<dbReference type="Proteomes" id="UP001143463">
    <property type="component" value="Unassembled WGS sequence"/>
</dbReference>
<dbReference type="InterPro" id="IPR023753">
    <property type="entry name" value="FAD/NAD-binding_dom"/>
</dbReference>
<evidence type="ECO:0000256" key="4">
    <source>
        <dbReference type="ARBA" id="ARBA00022630"/>
    </source>
</evidence>
<dbReference type="SUPFAM" id="SSF51395">
    <property type="entry name" value="FMN-linked oxidoreductases"/>
    <property type="match status" value="1"/>
</dbReference>
<dbReference type="InterPro" id="IPR051793">
    <property type="entry name" value="NADH:flavin_oxidoreductase"/>
</dbReference>
<dbReference type="Pfam" id="PF00724">
    <property type="entry name" value="Oxidored_FMN"/>
    <property type="match status" value="1"/>
</dbReference>
<keyword evidence="9" id="KW-0411">Iron-sulfur</keyword>
<name>A0A9W6L2C0_9PSEU</name>
<feature type="domain" description="NADH:flavin oxidoreductase/NADH oxidase N-terminal" evidence="10">
    <location>
        <begin position="16"/>
        <end position="352"/>
    </location>
</feature>
<evidence type="ECO:0000256" key="7">
    <source>
        <dbReference type="ARBA" id="ARBA00023002"/>
    </source>
</evidence>
<evidence type="ECO:0000313" key="13">
    <source>
        <dbReference type="Proteomes" id="UP001143463"/>
    </source>
</evidence>
<dbReference type="PANTHER" id="PTHR42917">
    <property type="entry name" value="2,4-DIENOYL-COA REDUCTASE"/>
    <property type="match status" value="1"/>
</dbReference>
<dbReference type="RefSeq" id="WP_037043813.1">
    <property type="nucleotide sequence ID" value="NZ_BAAAUZ010000011.1"/>
</dbReference>
<dbReference type="AlphaFoldDB" id="A0A9W6L2C0"/>
<evidence type="ECO:0000256" key="5">
    <source>
        <dbReference type="ARBA" id="ARBA00022643"/>
    </source>
</evidence>
<dbReference type="Gene3D" id="3.40.50.720">
    <property type="entry name" value="NAD(P)-binding Rossmann-like Domain"/>
    <property type="match status" value="1"/>
</dbReference>
<gene>
    <name evidence="12" type="ORF">GCM10017577_08990</name>
</gene>
<evidence type="ECO:0000256" key="2">
    <source>
        <dbReference type="ARBA" id="ARBA00001966"/>
    </source>
</evidence>
<keyword evidence="7" id="KW-0560">Oxidoreductase</keyword>
<evidence type="ECO:0000259" key="11">
    <source>
        <dbReference type="Pfam" id="PF07992"/>
    </source>
</evidence>
<evidence type="ECO:0000256" key="9">
    <source>
        <dbReference type="ARBA" id="ARBA00023014"/>
    </source>
</evidence>
<evidence type="ECO:0000256" key="3">
    <source>
        <dbReference type="ARBA" id="ARBA00011048"/>
    </source>
</evidence>
<proteinExistence type="inferred from homology"/>
<dbReference type="InterPro" id="IPR013785">
    <property type="entry name" value="Aldolase_TIM"/>
</dbReference>
<dbReference type="InterPro" id="IPR001155">
    <property type="entry name" value="OxRdtase_FMN_N"/>
</dbReference>
<protein>
    <submittedName>
        <fullName evidence="12">N-methylproline demethylase</fullName>
    </submittedName>
</protein>
<dbReference type="GO" id="GO:0051536">
    <property type="term" value="F:iron-sulfur cluster binding"/>
    <property type="evidence" value="ECO:0007669"/>
    <property type="project" value="UniProtKB-KW"/>
</dbReference>
<keyword evidence="4" id="KW-0285">Flavoprotein</keyword>
<comment type="caution">
    <text evidence="12">The sequence shown here is derived from an EMBL/GenBank/DDBJ whole genome shotgun (WGS) entry which is preliminary data.</text>
</comment>
<evidence type="ECO:0000259" key="10">
    <source>
        <dbReference type="Pfam" id="PF00724"/>
    </source>
</evidence>
<dbReference type="Gene3D" id="3.50.50.60">
    <property type="entry name" value="FAD/NAD(P)-binding domain"/>
    <property type="match status" value="1"/>
</dbReference>
<sequence>MTARDAAGDGSPDSLLFEPLPVAGHILQNRVVLTAHRFDVNAYSPAQDGGQYLGYLSRLVSGRVGLAMTQAIPVPPVGPRGEFPLRYLRDRLCRAADIIHATGAVALVQTIHKGITGSAGGDATVPWDGGPMWGFSAVRSDTGPEVGHAMTAVEIERLLEGWALTAELVLECGFDGLELHGGHGYLLHQSISPRTNQRTDDWGEPLAFWRALTGRLRAVLGLRAILSARFPTRELRPPEAGGLSDEHLRELAASLIDTGNIDLVNPSEGSSFLHYPRSVGSYRRPHGDFMDGVAALRERLAGAVPVLGVGRIVTTAEAEDHLRRGRCDLVGMTRAHIADPDVLPKVRTGRGDEVRHCVGANHCIDRISANTYAMCFHNPDVGREYRLRGPGPAPRKRVLVIGAGPAGLAAAVEARRCGHAVDIVERAERTGGRLAAITGVSPAVELVEAVDHLSREARRLGVRLRLGTTADAGLLADGGFDAIVLATGSRPAPPPFPTDDTVSCVASEDAVDAAAAFGVARVVVVDLLGNDEGAVVAEQLIGAGHEVLVATPQPVVGAYLGVTHAADHLTRLLAGGAAVRERTSVQSVRDGVATVTDAVTGRSDRVPCDLVVVVADRVAEDGLAEPARRRHSVEVSVVGDASAPRAAMTAFVEGTDAGRALGDARGFRAPSTTEEFIDA</sequence>
<comment type="similarity">
    <text evidence="3">In the N-terminal section; belongs to the NADH:flavin oxidoreductase/NADH oxidase family.</text>
</comment>
<reference evidence="12" key="1">
    <citation type="journal article" date="2014" name="Int. J. Syst. Evol. Microbiol.">
        <title>Complete genome sequence of Corynebacterium casei LMG S-19264T (=DSM 44701T), isolated from a smear-ripened cheese.</title>
        <authorList>
            <consortium name="US DOE Joint Genome Institute (JGI-PGF)"/>
            <person name="Walter F."/>
            <person name="Albersmeier A."/>
            <person name="Kalinowski J."/>
            <person name="Ruckert C."/>
        </authorList>
    </citation>
    <scope>NUCLEOTIDE SEQUENCE</scope>
    <source>
        <strain evidence="12">VKM Ac-1069</strain>
    </source>
</reference>
<keyword evidence="13" id="KW-1185">Reference proteome</keyword>
<feature type="domain" description="FAD/NAD(P)-binding" evidence="11">
    <location>
        <begin position="397"/>
        <end position="620"/>
    </location>
</feature>
<dbReference type="PANTHER" id="PTHR42917:SF2">
    <property type="entry name" value="2,4-DIENOYL-COA REDUCTASE [(2E)-ENOYL-COA-PRODUCING]"/>
    <property type="match status" value="1"/>
</dbReference>
<dbReference type="GO" id="GO:0033543">
    <property type="term" value="P:fatty acid beta-oxidation, unsaturated, even number, reductase/isomerase pathway"/>
    <property type="evidence" value="ECO:0007669"/>
    <property type="project" value="TreeGrafter"/>
</dbReference>
<dbReference type="GO" id="GO:0010181">
    <property type="term" value="F:FMN binding"/>
    <property type="evidence" value="ECO:0007669"/>
    <property type="project" value="InterPro"/>
</dbReference>
<reference evidence="12" key="2">
    <citation type="submission" date="2023-01" db="EMBL/GenBank/DDBJ databases">
        <authorList>
            <person name="Sun Q."/>
            <person name="Evtushenko L."/>
        </authorList>
    </citation>
    <scope>NUCLEOTIDE SEQUENCE</scope>
    <source>
        <strain evidence="12">VKM Ac-1069</strain>
    </source>
</reference>
<dbReference type="GO" id="GO:0008670">
    <property type="term" value="F:2,4-dienoyl-CoA reductase (NADPH) activity"/>
    <property type="evidence" value="ECO:0007669"/>
    <property type="project" value="TreeGrafter"/>
</dbReference>
<keyword evidence="5" id="KW-0288">FMN</keyword>
<accession>A0A9W6L2C0</accession>
<dbReference type="SUPFAM" id="SSF51905">
    <property type="entry name" value="FAD/NAD(P)-binding domain"/>
    <property type="match status" value="1"/>
</dbReference>
<dbReference type="PRINTS" id="PR00368">
    <property type="entry name" value="FADPNR"/>
</dbReference>
<dbReference type="Gene3D" id="3.20.20.70">
    <property type="entry name" value="Aldolase class I"/>
    <property type="match status" value="1"/>
</dbReference>
<evidence type="ECO:0000256" key="1">
    <source>
        <dbReference type="ARBA" id="ARBA00001917"/>
    </source>
</evidence>
<comment type="cofactor">
    <cofactor evidence="2">
        <name>[4Fe-4S] cluster</name>
        <dbReference type="ChEBI" id="CHEBI:49883"/>
    </cofactor>
</comment>
<keyword evidence="6" id="KW-0479">Metal-binding</keyword>
<dbReference type="Pfam" id="PF07992">
    <property type="entry name" value="Pyr_redox_2"/>
    <property type="match status" value="1"/>
</dbReference>
<dbReference type="InterPro" id="IPR036188">
    <property type="entry name" value="FAD/NAD-bd_sf"/>
</dbReference>
<dbReference type="EMBL" id="BSFQ01000003">
    <property type="protein sequence ID" value="GLL09759.1"/>
    <property type="molecule type" value="Genomic_DNA"/>
</dbReference>
<organism evidence="12 13">
    <name type="scientific">Pseudonocardia halophobica</name>
    <dbReference type="NCBI Taxonomy" id="29401"/>
    <lineage>
        <taxon>Bacteria</taxon>
        <taxon>Bacillati</taxon>
        <taxon>Actinomycetota</taxon>
        <taxon>Actinomycetes</taxon>
        <taxon>Pseudonocardiales</taxon>
        <taxon>Pseudonocardiaceae</taxon>
        <taxon>Pseudonocardia</taxon>
    </lineage>
</organism>